<feature type="compositionally biased region" description="Low complexity" evidence="10">
    <location>
        <begin position="254"/>
        <end position="282"/>
    </location>
</feature>
<dbReference type="GO" id="GO:0000070">
    <property type="term" value="P:mitotic sister chromatid segregation"/>
    <property type="evidence" value="ECO:0007669"/>
    <property type="project" value="TreeGrafter"/>
</dbReference>
<evidence type="ECO:0000256" key="3">
    <source>
        <dbReference type="ARBA" id="ARBA00009914"/>
    </source>
</evidence>
<dbReference type="AlphaFoldDB" id="A0A1B8G7R7"/>
<evidence type="ECO:0000256" key="8">
    <source>
        <dbReference type="ARBA" id="ARBA00023306"/>
    </source>
</evidence>
<keyword evidence="4" id="KW-0158">Chromosome</keyword>
<dbReference type="STRING" id="342668.A0A1B8G7R7"/>
<feature type="compositionally biased region" description="Low complexity" evidence="10">
    <location>
        <begin position="333"/>
        <end position="343"/>
    </location>
</feature>
<feature type="compositionally biased region" description="Low complexity" evidence="10">
    <location>
        <begin position="31"/>
        <end position="41"/>
    </location>
</feature>
<feature type="compositionally biased region" description="Low complexity" evidence="10">
    <location>
        <begin position="289"/>
        <end position="299"/>
    </location>
</feature>
<dbReference type="Proteomes" id="UP000091956">
    <property type="component" value="Unassembled WGS sequence"/>
</dbReference>
<feature type="domain" description="Borealin N-terminal" evidence="11">
    <location>
        <begin position="59"/>
        <end position="113"/>
    </location>
</feature>
<feature type="compositionally biased region" description="Basic residues" evidence="10">
    <location>
        <begin position="1"/>
        <end position="10"/>
    </location>
</feature>
<reference evidence="13" key="2">
    <citation type="journal article" date="2018" name="Nat. Commun.">
        <title>Extreme sensitivity to ultraviolet light in the fungal pathogen causing white-nose syndrome of bats.</title>
        <authorList>
            <person name="Palmer J.M."/>
            <person name="Drees K.P."/>
            <person name="Foster J.T."/>
            <person name="Lindner D.L."/>
        </authorList>
    </citation>
    <scope>NUCLEOTIDE SEQUENCE [LARGE SCALE GENOMIC DNA]</scope>
    <source>
        <strain evidence="13">UAMH 10579</strain>
    </source>
</reference>
<feature type="region of interest" description="Disordered" evidence="10">
    <location>
        <begin position="1"/>
        <end position="57"/>
    </location>
</feature>
<dbReference type="PANTHER" id="PTHR16040">
    <property type="entry name" value="AUSTRALIN, ISOFORM A-RELATED"/>
    <property type="match status" value="1"/>
</dbReference>
<dbReference type="Pfam" id="PF10444">
    <property type="entry name" value="Nbl1_Borealin_N"/>
    <property type="match status" value="1"/>
</dbReference>
<sequence>MAPTRQRKHGKSTESESSVDAMDFPAPPQTIPTKSSTPTRTPIRRSPTKKATRGLTANQKQALLDNLQLEITERARKLRAQYMLQAQGLRTRIEIRVNRIPTGLRKAKMGDLLLKYNEAKSNAILPGMTARGANMGSPSRNLLQENQRNARHSPSPMRQLKRHSGDMLDKENEDLSNPKKRAKAAPAPRVASRTKQADQVLSPRSANSRNAPQPRSPIRPPTSLARPASPVKLLPPGGGASYLTNMVEKAKSSRAAATGASKTGTSAVGRPKKAVAAAAPAPRARRGRPSNSSESSDASARTTIVSRAPAAKKEPAKRTVMGALKSMGAKKTAAAPAASRPAPVGRVLRNRGAA</sequence>
<dbReference type="GO" id="GO:0000775">
    <property type="term" value="C:chromosome, centromeric region"/>
    <property type="evidence" value="ECO:0007669"/>
    <property type="project" value="UniProtKB-SubCell"/>
</dbReference>
<proteinExistence type="inferred from homology"/>
<protein>
    <recommendedName>
        <fullName evidence="11">Borealin N-terminal domain-containing protein</fullName>
    </recommendedName>
</protein>
<keyword evidence="8" id="KW-0131">Cell cycle</keyword>
<evidence type="ECO:0000256" key="9">
    <source>
        <dbReference type="ARBA" id="ARBA00023328"/>
    </source>
</evidence>
<evidence type="ECO:0000256" key="2">
    <source>
        <dbReference type="ARBA" id="ARBA00004584"/>
    </source>
</evidence>
<dbReference type="GeneID" id="28843519"/>
<keyword evidence="6" id="KW-0498">Mitosis</keyword>
<feature type="compositionally biased region" description="Low complexity" evidence="10">
    <location>
        <begin position="184"/>
        <end position="193"/>
    </location>
</feature>
<dbReference type="OrthoDB" id="2392550at2759"/>
<evidence type="ECO:0000256" key="4">
    <source>
        <dbReference type="ARBA" id="ARBA00022454"/>
    </source>
</evidence>
<evidence type="ECO:0000256" key="10">
    <source>
        <dbReference type="SAM" id="MobiDB-lite"/>
    </source>
</evidence>
<keyword evidence="5" id="KW-0132">Cell division</keyword>
<evidence type="ECO:0000313" key="12">
    <source>
        <dbReference type="EMBL" id="OBT91875.1"/>
    </source>
</evidence>
<evidence type="ECO:0000256" key="1">
    <source>
        <dbReference type="ARBA" id="ARBA00004123"/>
    </source>
</evidence>
<dbReference type="EMBL" id="KV460278">
    <property type="protein sequence ID" value="OBT91875.1"/>
    <property type="molecule type" value="Genomic_DNA"/>
</dbReference>
<comment type="subcellular location">
    <subcellularLocation>
        <location evidence="2">Chromosome</location>
        <location evidence="2">Centromere</location>
    </subcellularLocation>
    <subcellularLocation>
        <location evidence="1">Nucleus</location>
    </subcellularLocation>
</comment>
<feature type="region of interest" description="Disordered" evidence="10">
    <location>
        <begin position="147"/>
        <end position="237"/>
    </location>
</feature>
<dbReference type="RefSeq" id="XP_018125608.1">
    <property type="nucleotide sequence ID" value="XM_018279540.2"/>
</dbReference>
<dbReference type="GO" id="GO:0032133">
    <property type="term" value="C:chromosome passenger complex"/>
    <property type="evidence" value="ECO:0007669"/>
    <property type="project" value="TreeGrafter"/>
</dbReference>
<evidence type="ECO:0000259" key="11">
    <source>
        <dbReference type="Pfam" id="PF10444"/>
    </source>
</evidence>
<accession>A0A1B8G7R7</accession>
<comment type="similarity">
    <text evidence="3">Belongs to the borealin family.</text>
</comment>
<keyword evidence="7" id="KW-0539">Nucleus</keyword>
<keyword evidence="9" id="KW-0137">Centromere</keyword>
<evidence type="ECO:0000256" key="5">
    <source>
        <dbReference type="ARBA" id="ARBA00022618"/>
    </source>
</evidence>
<reference evidence="12 13" key="1">
    <citation type="submission" date="2016-03" db="EMBL/GenBank/DDBJ databases">
        <title>Comparative genomics of Pseudogymnoascus destructans, the fungus causing white-nose syndrome of bats.</title>
        <authorList>
            <person name="Palmer J.M."/>
            <person name="Drees K.P."/>
            <person name="Foster J.T."/>
            <person name="Lindner D.L."/>
        </authorList>
    </citation>
    <scope>NUCLEOTIDE SEQUENCE [LARGE SCALE GENOMIC DNA]</scope>
    <source>
        <strain evidence="12 13">UAMH 10579</strain>
    </source>
</reference>
<feature type="compositionally biased region" description="Polar residues" evidence="10">
    <location>
        <begin position="197"/>
        <end position="213"/>
    </location>
</feature>
<dbReference type="GO" id="GO:0051301">
    <property type="term" value="P:cell division"/>
    <property type="evidence" value="ECO:0007669"/>
    <property type="project" value="UniProtKB-KW"/>
</dbReference>
<organism evidence="12 13">
    <name type="scientific">Pseudogymnoascus verrucosus</name>
    <dbReference type="NCBI Taxonomy" id="342668"/>
    <lineage>
        <taxon>Eukaryota</taxon>
        <taxon>Fungi</taxon>
        <taxon>Dikarya</taxon>
        <taxon>Ascomycota</taxon>
        <taxon>Pezizomycotina</taxon>
        <taxon>Leotiomycetes</taxon>
        <taxon>Thelebolales</taxon>
        <taxon>Thelebolaceae</taxon>
        <taxon>Pseudogymnoascus</taxon>
    </lineage>
</organism>
<evidence type="ECO:0000256" key="6">
    <source>
        <dbReference type="ARBA" id="ARBA00022776"/>
    </source>
</evidence>
<feature type="compositionally biased region" description="Basic residues" evidence="10">
    <location>
        <begin position="42"/>
        <end position="52"/>
    </location>
</feature>
<evidence type="ECO:0000256" key="7">
    <source>
        <dbReference type="ARBA" id="ARBA00023242"/>
    </source>
</evidence>
<feature type="region of interest" description="Disordered" evidence="10">
    <location>
        <begin position="254"/>
        <end position="354"/>
    </location>
</feature>
<dbReference type="PANTHER" id="PTHR16040:SF7">
    <property type="entry name" value="AUSTRALIN, ISOFORM A-RELATED"/>
    <property type="match status" value="1"/>
</dbReference>
<dbReference type="GO" id="GO:0051233">
    <property type="term" value="C:spindle midzone"/>
    <property type="evidence" value="ECO:0007669"/>
    <property type="project" value="TreeGrafter"/>
</dbReference>
<dbReference type="GO" id="GO:0005634">
    <property type="term" value="C:nucleus"/>
    <property type="evidence" value="ECO:0007669"/>
    <property type="project" value="UniProtKB-SubCell"/>
</dbReference>
<gene>
    <name evidence="12" type="ORF">VE01_10133</name>
</gene>
<dbReference type="InterPro" id="IPR018851">
    <property type="entry name" value="Borealin_N"/>
</dbReference>
<dbReference type="InterPro" id="IPR018867">
    <property type="entry name" value="Cell_div_borealin"/>
</dbReference>
<keyword evidence="13" id="KW-1185">Reference proteome</keyword>
<evidence type="ECO:0000313" key="13">
    <source>
        <dbReference type="Proteomes" id="UP000091956"/>
    </source>
</evidence>
<name>A0A1B8G7R7_9PEZI</name>